<protein>
    <submittedName>
        <fullName evidence="1">Uncharacterized protein</fullName>
    </submittedName>
</protein>
<comment type="caution">
    <text evidence="1">The sequence shown here is derived from an EMBL/GenBank/DDBJ whole genome shotgun (WGS) entry which is preliminary data.</text>
</comment>
<name>A0A364RFX1_9BACT</name>
<evidence type="ECO:0000313" key="1">
    <source>
        <dbReference type="EMBL" id="RAU83155.1"/>
    </source>
</evidence>
<sequence>MPNAKNEMKTITVFTILPFLLFSLVATGQTYKLTEFVETNLPEVSSPNWYNLNHSKHEFEVKNVNGSPQIFRAKDTPKYELSIKGGTLIGTDNGEWGGELIYRPNNTPEKVTKIKEGNINSIFHFNNKIYFIEGLAHGVISEGALFELEFSNKKFKYRKVLEFEDAPEAVAFDKDIILIAAHSNFYIIQDLKKELVLKDTFWNSLYPNSIAVLDDKNVYLGIRGGIVKLDLVTRTLKFFKYNQ</sequence>
<proteinExistence type="predicted"/>
<dbReference type="AlphaFoldDB" id="A0A364RFX1"/>
<evidence type="ECO:0000313" key="2">
    <source>
        <dbReference type="Proteomes" id="UP000251692"/>
    </source>
</evidence>
<dbReference type="Proteomes" id="UP000251692">
    <property type="component" value="Unassembled WGS sequence"/>
</dbReference>
<organism evidence="1 2">
    <name type="scientific">Pontibacter arcticus</name>
    <dbReference type="NCBI Taxonomy" id="2080288"/>
    <lineage>
        <taxon>Bacteria</taxon>
        <taxon>Pseudomonadati</taxon>
        <taxon>Bacteroidota</taxon>
        <taxon>Cytophagia</taxon>
        <taxon>Cytophagales</taxon>
        <taxon>Hymenobacteraceae</taxon>
        <taxon>Pontibacter</taxon>
    </lineage>
</organism>
<accession>A0A364RFX1</accession>
<reference evidence="1 2" key="2">
    <citation type="submission" date="2018-07" db="EMBL/GenBank/DDBJ databases">
        <title>Pontibacter sp. 2b14 genomic sequence and assembly.</title>
        <authorList>
            <person name="Du Z.-J."/>
        </authorList>
    </citation>
    <scope>NUCLEOTIDE SEQUENCE [LARGE SCALE GENOMIC DNA]</scope>
    <source>
        <strain evidence="1 2">2b14</strain>
    </source>
</reference>
<dbReference type="OrthoDB" id="2987994at2"/>
<dbReference type="RefSeq" id="WP_112305305.1">
    <property type="nucleotide sequence ID" value="NZ_QMDV01000002.1"/>
</dbReference>
<keyword evidence="2" id="KW-1185">Reference proteome</keyword>
<gene>
    <name evidence="1" type="ORF">DP923_07970</name>
</gene>
<reference evidence="1 2" key="1">
    <citation type="submission" date="2018-06" db="EMBL/GenBank/DDBJ databases">
        <authorList>
            <person name="Liu Z.-W."/>
        </authorList>
    </citation>
    <scope>NUCLEOTIDE SEQUENCE [LARGE SCALE GENOMIC DNA]</scope>
    <source>
        <strain evidence="1 2">2b14</strain>
    </source>
</reference>
<dbReference type="EMBL" id="QMDV01000002">
    <property type="protein sequence ID" value="RAU83155.1"/>
    <property type="molecule type" value="Genomic_DNA"/>
</dbReference>